<reference evidence="2 3" key="1">
    <citation type="journal article" date="2013" name="Nature">
        <title>Insights into bilaterian evolution from three spiralian genomes.</title>
        <authorList>
            <person name="Simakov O."/>
            <person name="Marletaz F."/>
            <person name="Cho S.J."/>
            <person name="Edsinger-Gonzales E."/>
            <person name="Havlak P."/>
            <person name="Hellsten U."/>
            <person name="Kuo D.H."/>
            <person name="Larsson T."/>
            <person name="Lv J."/>
            <person name="Arendt D."/>
            <person name="Savage R."/>
            <person name="Osoegawa K."/>
            <person name="de Jong P."/>
            <person name="Grimwood J."/>
            <person name="Chapman J.A."/>
            <person name="Shapiro H."/>
            <person name="Aerts A."/>
            <person name="Otillar R.P."/>
            <person name="Terry A.Y."/>
            <person name="Boore J.L."/>
            <person name="Grigoriev I.V."/>
            <person name="Lindberg D.R."/>
            <person name="Seaver E.C."/>
            <person name="Weisblat D.A."/>
            <person name="Putnam N.H."/>
            <person name="Rokhsar D.S."/>
        </authorList>
    </citation>
    <scope>NUCLEOTIDE SEQUENCE [LARGE SCALE GENOMIC DNA]</scope>
</reference>
<feature type="region of interest" description="Disordered" evidence="1">
    <location>
        <begin position="48"/>
        <end position="99"/>
    </location>
</feature>
<dbReference type="RefSeq" id="XP_009046326.1">
    <property type="nucleotide sequence ID" value="XM_009048078.1"/>
</dbReference>
<evidence type="ECO:0000256" key="1">
    <source>
        <dbReference type="SAM" id="MobiDB-lite"/>
    </source>
</evidence>
<dbReference type="STRING" id="225164.V4B5Q3"/>
<name>V4B5Q3_LOTGI</name>
<dbReference type="EMBL" id="KB200129">
    <property type="protein sequence ID" value="ESP02856.1"/>
    <property type="molecule type" value="Genomic_DNA"/>
</dbReference>
<dbReference type="AlphaFoldDB" id="V4B5Q3"/>
<dbReference type="CTD" id="20237118"/>
<keyword evidence="3" id="KW-1185">Reference proteome</keyword>
<accession>V4B5Q3</accession>
<dbReference type="GeneID" id="20237118"/>
<evidence type="ECO:0008006" key="4">
    <source>
        <dbReference type="Google" id="ProtNLM"/>
    </source>
</evidence>
<dbReference type="InterPro" id="IPR036397">
    <property type="entry name" value="RNaseH_sf"/>
</dbReference>
<evidence type="ECO:0000313" key="2">
    <source>
        <dbReference type="EMBL" id="ESP02856.1"/>
    </source>
</evidence>
<sequence>MAAETSHFRLMTGKLQELLLREENLDLTKAVKICRAYEQSNKHVKELRETLGTSTSTQRVNRVYKEDRKFNNFPSKKATPRTSSGNTSSSTNQKPGQQRRDFNILCKKWGISHIKSSPGHQAANGKAESAVKLIKHMMIKTLKDGGDQYEALLELRNTPRQETRSLLPVLTKKMKHKPSFEQTNFPIPKPITQPFIELGYHQHKELTTSAFKVL</sequence>
<gene>
    <name evidence="2" type="ORF">LOTGIDRAFT_156806</name>
</gene>
<dbReference type="KEGG" id="lgi:LOTGIDRAFT_156806"/>
<dbReference type="Gene3D" id="3.30.420.10">
    <property type="entry name" value="Ribonuclease H-like superfamily/Ribonuclease H"/>
    <property type="match status" value="1"/>
</dbReference>
<feature type="compositionally biased region" description="Polar residues" evidence="1">
    <location>
        <begin position="51"/>
        <end position="60"/>
    </location>
</feature>
<dbReference type="InterPro" id="IPR012337">
    <property type="entry name" value="RNaseH-like_sf"/>
</dbReference>
<dbReference type="Proteomes" id="UP000030746">
    <property type="component" value="Unassembled WGS sequence"/>
</dbReference>
<evidence type="ECO:0000313" key="3">
    <source>
        <dbReference type="Proteomes" id="UP000030746"/>
    </source>
</evidence>
<organism evidence="2 3">
    <name type="scientific">Lottia gigantea</name>
    <name type="common">Giant owl limpet</name>
    <dbReference type="NCBI Taxonomy" id="225164"/>
    <lineage>
        <taxon>Eukaryota</taxon>
        <taxon>Metazoa</taxon>
        <taxon>Spiralia</taxon>
        <taxon>Lophotrochozoa</taxon>
        <taxon>Mollusca</taxon>
        <taxon>Gastropoda</taxon>
        <taxon>Patellogastropoda</taxon>
        <taxon>Lottioidea</taxon>
        <taxon>Lottiidae</taxon>
        <taxon>Lottia</taxon>
    </lineage>
</organism>
<feature type="compositionally biased region" description="Low complexity" evidence="1">
    <location>
        <begin position="82"/>
        <end position="92"/>
    </location>
</feature>
<dbReference type="GO" id="GO:0003676">
    <property type="term" value="F:nucleic acid binding"/>
    <property type="evidence" value="ECO:0007669"/>
    <property type="project" value="InterPro"/>
</dbReference>
<protein>
    <recommendedName>
        <fullName evidence="4">Integrase catalytic domain-containing protein</fullName>
    </recommendedName>
</protein>
<dbReference type="SUPFAM" id="SSF53098">
    <property type="entry name" value="Ribonuclease H-like"/>
    <property type="match status" value="1"/>
</dbReference>
<dbReference type="OrthoDB" id="6136884at2759"/>
<dbReference type="HOGENOM" id="CLU_1290271_0_0_1"/>
<proteinExistence type="predicted"/>